<evidence type="ECO:0000256" key="1">
    <source>
        <dbReference type="ARBA" id="ARBA00005959"/>
    </source>
</evidence>
<evidence type="ECO:0000256" key="3">
    <source>
        <dbReference type="ARBA" id="ARBA00023002"/>
    </source>
</evidence>
<dbReference type="RefSeq" id="WP_377167778.1">
    <property type="nucleotide sequence ID" value="NZ_JBHSMQ010000004.1"/>
</dbReference>
<evidence type="ECO:0000259" key="6">
    <source>
        <dbReference type="Pfam" id="PF01370"/>
    </source>
</evidence>
<feature type="binding site" evidence="5">
    <location>
        <position position="266"/>
    </location>
    <ligand>
        <name>substrate</name>
    </ligand>
</feature>
<feature type="domain" description="NAD-dependent epimerase/dehydratase" evidence="6">
    <location>
        <begin position="4"/>
        <end position="234"/>
    </location>
</feature>
<dbReference type="EC" id="1.1.1.271" evidence="5"/>
<name>A0ABW0KSI4_9BACT</name>
<keyword evidence="3 5" id="KW-0560">Oxidoreductase</keyword>
<dbReference type="SUPFAM" id="SSF51735">
    <property type="entry name" value="NAD(P)-binding Rossmann-fold domains"/>
    <property type="match status" value="1"/>
</dbReference>
<keyword evidence="8" id="KW-1185">Reference proteome</keyword>
<feature type="binding site" evidence="5">
    <location>
        <position position="176"/>
    </location>
    <ligand>
        <name>NADP(+)</name>
        <dbReference type="ChEBI" id="CHEBI:58349"/>
    </ligand>
</feature>
<feature type="binding site" evidence="5">
    <location>
        <position position="206"/>
    </location>
    <ligand>
        <name>substrate</name>
    </ligand>
</feature>
<dbReference type="InterPro" id="IPR036291">
    <property type="entry name" value="NAD(P)-bd_dom_sf"/>
</dbReference>
<dbReference type="HAMAP" id="MF_00956">
    <property type="entry name" value="GDP_fucose_synth"/>
    <property type="match status" value="1"/>
</dbReference>
<feature type="binding site" evidence="5">
    <location>
        <position position="184"/>
    </location>
    <ligand>
        <name>substrate</name>
    </ligand>
</feature>
<feature type="site" description="Important for catalytic activity" evidence="5">
    <location>
        <position position="104"/>
    </location>
</feature>
<dbReference type="Proteomes" id="UP001596052">
    <property type="component" value="Unassembled WGS sequence"/>
</dbReference>
<feature type="binding site" evidence="5">
    <location>
        <begin position="7"/>
        <end position="13"/>
    </location>
    <ligand>
        <name>NADP(+)</name>
        <dbReference type="ChEBI" id="CHEBI:58349"/>
    </ligand>
</feature>
<comment type="caution">
    <text evidence="7">The sequence shown here is derived from an EMBL/GenBank/DDBJ whole genome shotgun (WGS) entry which is preliminary data.</text>
</comment>
<feature type="site" description="Important for catalytic activity" evidence="5">
    <location>
        <position position="106"/>
    </location>
</feature>
<dbReference type="Gene3D" id="3.40.50.720">
    <property type="entry name" value="NAD(P)-binding Rossmann-like Domain"/>
    <property type="match status" value="1"/>
</dbReference>
<gene>
    <name evidence="5" type="primary">fcl</name>
    <name evidence="7" type="ORF">ACFQDI_12535</name>
</gene>
<accession>A0ABW0KSI4</accession>
<evidence type="ECO:0000256" key="5">
    <source>
        <dbReference type="HAMAP-Rule" id="MF_00956"/>
    </source>
</evidence>
<evidence type="ECO:0000313" key="8">
    <source>
        <dbReference type="Proteomes" id="UP001596052"/>
    </source>
</evidence>
<proteinExistence type="inferred from homology"/>
<sequence length="311" mass="34402">MKLFISGHTGMVGSALVRRFQKISGVTIVTRTRQELNLSDQAAVAAFYLAEKPDAAIIAAGKVGGIHANNTYPAEFIYENLAIATNCIHGAYKAGVKRLLFLGSSCIYPKLAPQPMPEDCLLTSALEPTNEAYAIAKIAGLKMAEYYRKQYGVVYHSAMPTNLYGPNDNYHPQNSHVMPALIRRFHEARLAELPEVVAWGTGRPQREFLHADDLADACAFLLQLENPPDLVNVGCGTDVTIRELVEMVAEVVGYKGQIVWDKTKPDGTPRKLLDTTRLNQLGWQPQISLRDGLSQTYASFLEEMQTHRLRG</sequence>
<dbReference type="InterPro" id="IPR028614">
    <property type="entry name" value="GDP_fucose/colitose_synth"/>
</dbReference>
<comment type="function">
    <text evidence="5">Catalyzes the two-step NADP-dependent conversion of GDP-4-dehydro-6-deoxy-D-mannose to GDP-fucose, involving an epimerase and a reductase reaction.</text>
</comment>
<feature type="binding site" evidence="5">
    <location>
        <begin position="102"/>
        <end position="105"/>
    </location>
    <ligand>
        <name>NADP(+)</name>
        <dbReference type="ChEBI" id="CHEBI:58349"/>
    </ligand>
</feature>
<dbReference type="Pfam" id="PF01370">
    <property type="entry name" value="Epimerase"/>
    <property type="match status" value="1"/>
</dbReference>
<evidence type="ECO:0000256" key="2">
    <source>
        <dbReference type="ARBA" id="ARBA00022857"/>
    </source>
</evidence>
<dbReference type="PANTHER" id="PTHR43238:SF1">
    <property type="entry name" value="GDP-L-FUCOSE SYNTHASE"/>
    <property type="match status" value="1"/>
</dbReference>
<keyword evidence="2 5" id="KW-0521">NADP</keyword>
<feature type="binding site" evidence="5">
    <location>
        <position position="137"/>
    </location>
    <ligand>
        <name>NADP(+)</name>
        <dbReference type="ChEBI" id="CHEBI:58349"/>
    </ligand>
</feature>
<evidence type="ECO:0000313" key="7">
    <source>
        <dbReference type="EMBL" id="MFC5455687.1"/>
    </source>
</evidence>
<feature type="binding site" evidence="5">
    <location>
        <position position="199"/>
    </location>
    <ligand>
        <name>substrate</name>
    </ligand>
</feature>
<keyword evidence="5" id="KW-0511">Multifunctional enzyme</keyword>
<protein>
    <recommendedName>
        <fullName evidence="5">GDP-L-fucose synthase</fullName>
        <ecNumber evidence="5">1.1.1.271</ecNumber>
    </recommendedName>
    <alternativeName>
        <fullName evidence="5">GDP-4-keto-6-deoxy-D-mannose-3,5-epimerase-4-reductase</fullName>
    </alternativeName>
</protein>
<keyword evidence="4 5" id="KW-0413">Isomerase</keyword>
<dbReference type="InterPro" id="IPR001509">
    <property type="entry name" value="Epimerase_deHydtase"/>
</dbReference>
<reference evidence="8" key="1">
    <citation type="journal article" date="2019" name="Int. J. Syst. Evol. Microbiol.">
        <title>The Global Catalogue of Microorganisms (GCM) 10K type strain sequencing project: providing services to taxonomists for standard genome sequencing and annotation.</title>
        <authorList>
            <consortium name="The Broad Institute Genomics Platform"/>
            <consortium name="The Broad Institute Genome Sequencing Center for Infectious Disease"/>
            <person name="Wu L."/>
            <person name="Ma J."/>
        </authorList>
    </citation>
    <scope>NUCLEOTIDE SEQUENCE [LARGE SCALE GENOMIC DNA]</scope>
    <source>
        <strain evidence="8">CGMCC 4.1469</strain>
    </source>
</reference>
<feature type="binding site" evidence="5">
    <location>
        <begin position="160"/>
        <end position="163"/>
    </location>
    <ligand>
        <name>NADP(+)</name>
        <dbReference type="ChEBI" id="CHEBI:58349"/>
    </ligand>
</feature>
<dbReference type="PANTHER" id="PTHR43238">
    <property type="entry name" value="GDP-L-FUCOSE SYNTHASE"/>
    <property type="match status" value="1"/>
</dbReference>
<organism evidence="7 8">
    <name type="scientific">Prosthecobacter fluviatilis</name>
    <dbReference type="NCBI Taxonomy" id="445931"/>
    <lineage>
        <taxon>Bacteria</taxon>
        <taxon>Pseudomonadati</taxon>
        <taxon>Verrucomicrobiota</taxon>
        <taxon>Verrucomicrobiia</taxon>
        <taxon>Verrucomicrobiales</taxon>
        <taxon>Verrucomicrobiaceae</taxon>
        <taxon>Prosthecobacter</taxon>
    </lineage>
</organism>
<feature type="active site" description="Proton donor/acceptor" evidence="5">
    <location>
        <position position="133"/>
    </location>
</feature>
<comment type="pathway">
    <text evidence="5">Nucleotide-sugar biosynthesis; GDP-L-fucose biosynthesis via de novo pathway; GDP-L-fucose from GDP-alpha-D-mannose: step 2/2.</text>
</comment>
<dbReference type="CDD" id="cd05239">
    <property type="entry name" value="GDP_FS_SDR_e"/>
    <property type="match status" value="1"/>
</dbReference>
<dbReference type="EMBL" id="JBHSMQ010000004">
    <property type="protein sequence ID" value="MFC5455687.1"/>
    <property type="molecule type" value="Genomic_DNA"/>
</dbReference>
<comment type="similarity">
    <text evidence="1 5">Belongs to the NAD(P)-dependent epimerase/dehydratase family. Fucose synthase subfamily.</text>
</comment>
<dbReference type="Gene3D" id="3.90.25.10">
    <property type="entry name" value="UDP-galactose 4-epimerase, domain 1"/>
    <property type="match status" value="1"/>
</dbReference>
<comment type="catalytic activity">
    <reaction evidence="5">
        <text>GDP-beta-L-fucose + NADP(+) = GDP-4-dehydro-alpha-D-rhamnose + NADPH + H(+)</text>
        <dbReference type="Rhea" id="RHEA:18885"/>
        <dbReference type="ChEBI" id="CHEBI:15378"/>
        <dbReference type="ChEBI" id="CHEBI:57273"/>
        <dbReference type="ChEBI" id="CHEBI:57783"/>
        <dbReference type="ChEBI" id="CHEBI:57964"/>
        <dbReference type="ChEBI" id="CHEBI:58349"/>
        <dbReference type="EC" id="1.1.1.271"/>
    </reaction>
</comment>
<evidence type="ECO:0000256" key="4">
    <source>
        <dbReference type="ARBA" id="ARBA00023235"/>
    </source>
</evidence>